<dbReference type="PROSITE" id="PS00107">
    <property type="entry name" value="PROTEIN_KINASE_ATP"/>
    <property type="match status" value="1"/>
</dbReference>
<dbReference type="Gene3D" id="1.10.510.10">
    <property type="entry name" value="Transferase(Phosphotransferase) domain 1"/>
    <property type="match status" value="1"/>
</dbReference>
<gene>
    <name evidence="4" type="ORF">HID58_085531</name>
</gene>
<dbReference type="PANTHER" id="PTHR48010">
    <property type="entry name" value="OS05G0588300 PROTEIN"/>
    <property type="match status" value="1"/>
</dbReference>
<dbReference type="Gene3D" id="3.30.200.20">
    <property type="entry name" value="Phosphorylase Kinase, domain 1"/>
    <property type="match status" value="1"/>
</dbReference>
<dbReference type="InterPro" id="IPR032675">
    <property type="entry name" value="LRR_dom_sf"/>
</dbReference>
<feature type="domain" description="Protein kinase" evidence="3">
    <location>
        <begin position="201"/>
        <end position="479"/>
    </location>
</feature>
<dbReference type="EMBL" id="JAGKQM010000019">
    <property type="protein sequence ID" value="KAH0857270.1"/>
    <property type="molecule type" value="Genomic_DNA"/>
</dbReference>
<reference evidence="4 5" key="1">
    <citation type="submission" date="2021-05" db="EMBL/GenBank/DDBJ databases">
        <title>Genome Assembly of Synthetic Allotetraploid Brassica napus Reveals Homoeologous Exchanges between Subgenomes.</title>
        <authorList>
            <person name="Davis J.T."/>
        </authorList>
    </citation>
    <scope>NUCLEOTIDE SEQUENCE [LARGE SCALE GENOMIC DNA]</scope>
    <source>
        <strain evidence="5">cv. Da-Ae</strain>
        <tissue evidence="4">Seedling</tissue>
    </source>
</reference>
<dbReference type="PANTHER" id="PTHR48010:SF48">
    <property type="entry name" value="PROTEIN KINASE DOMAIN-CONTAINING PROTEIN"/>
    <property type="match status" value="1"/>
</dbReference>
<comment type="caution">
    <text evidence="4">The sequence shown here is derived from an EMBL/GenBank/DDBJ whole genome shotgun (WGS) entry which is preliminary data.</text>
</comment>
<sequence>TLEHDKKASLVSCQISEYLFTAGTRALRFAIAGPEFHAAKTEIELYPLDFPVKNQLTGNFPCMISSNLKNSIHLYLQHSRLSGPLPPILSELKSRSNFDRPSLTQIDLWNNTIPKSFQRFQKLILFWQHHNPKGERNTKTFQNILYNDDHLISGKFRKRDSSSSSPPRNWTSKDDNTEEEGSKIIFFGGKNHSFDLDDLLSSSAQVLGKGAFGTTYKVTMDDMSAVVVKRLKEVVVGRREFEQQMEMIGMIRHENVVELKAYYFSKDDKLAVYSYYTQGSLFQMLHGNRGTYDRVPLSWDARLRIATGAARGLAKIHEGNNGRFIHGNIKSSNIFLDSQGHGCIGDIGLTTIMRSLPQRTCLSSGYHAPEITDTRRSTQSSDVYSFGVVLLELLTGASPAITEAEHSGENMDLASWIRNVVAKDWTGEVFDMEIVSESGVEDEMVEMLQIGLACVGVKQQERPHIAQVVKLIQDIRSTE</sequence>
<dbReference type="SUPFAM" id="SSF56112">
    <property type="entry name" value="Protein kinase-like (PK-like)"/>
    <property type="match status" value="1"/>
</dbReference>
<feature type="region of interest" description="Disordered" evidence="2">
    <location>
        <begin position="156"/>
        <end position="176"/>
    </location>
</feature>
<keyword evidence="1" id="KW-0067">ATP-binding</keyword>
<protein>
    <recommendedName>
        <fullName evidence="3">Protein kinase domain-containing protein</fullName>
    </recommendedName>
</protein>
<dbReference type="InterPro" id="IPR000719">
    <property type="entry name" value="Prot_kinase_dom"/>
</dbReference>
<evidence type="ECO:0000259" key="3">
    <source>
        <dbReference type="PROSITE" id="PS50011"/>
    </source>
</evidence>
<name>A0ABQ7XMW6_BRANA</name>
<feature type="binding site" evidence="1">
    <location>
        <position position="229"/>
    </location>
    <ligand>
        <name>ATP</name>
        <dbReference type="ChEBI" id="CHEBI:30616"/>
    </ligand>
</feature>
<dbReference type="Proteomes" id="UP000824890">
    <property type="component" value="Unassembled WGS sequence"/>
</dbReference>
<dbReference type="InterPro" id="IPR011009">
    <property type="entry name" value="Kinase-like_dom_sf"/>
</dbReference>
<dbReference type="Gene3D" id="3.80.10.10">
    <property type="entry name" value="Ribonuclease Inhibitor"/>
    <property type="match status" value="1"/>
</dbReference>
<evidence type="ECO:0000313" key="4">
    <source>
        <dbReference type="EMBL" id="KAH0857270.1"/>
    </source>
</evidence>
<dbReference type="Pfam" id="PF00069">
    <property type="entry name" value="Pkinase"/>
    <property type="match status" value="1"/>
</dbReference>
<dbReference type="InterPro" id="IPR017441">
    <property type="entry name" value="Protein_kinase_ATP_BS"/>
</dbReference>
<dbReference type="InterPro" id="IPR050994">
    <property type="entry name" value="At_inactive_RLKs"/>
</dbReference>
<evidence type="ECO:0000313" key="5">
    <source>
        <dbReference type="Proteomes" id="UP000824890"/>
    </source>
</evidence>
<evidence type="ECO:0000256" key="1">
    <source>
        <dbReference type="PROSITE-ProRule" id="PRU10141"/>
    </source>
</evidence>
<accession>A0ABQ7XMW6</accession>
<evidence type="ECO:0000256" key="2">
    <source>
        <dbReference type="SAM" id="MobiDB-lite"/>
    </source>
</evidence>
<proteinExistence type="predicted"/>
<organism evidence="4 5">
    <name type="scientific">Brassica napus</name>
    <name type="common">Rape</name>
    <dbReference type="NCBI Taxonomy" id="3708"/>
    <lineage>
        <taxon>Eukaryota</taxon>
        <taxon>Viridiplantae</taxon>
        <taxon>Streptophyta</taxon>
        <taxon>Embryophyta</taxon>
        <taxon>Tracheophyta</taxon>
        <taxon>Spermatophyta</taxon>
        <taxon>Magnoliopsida</taxon>
        <taxon>eudicotyledons</taxon>
        <taxon>Gunneridae</taxon>
        <taxon>Pentapetalae</taxon>
        <taxon>rosids</taxon>
        <taxon>malvids</taxon>
        <taxon>Brassicales</taxon>
        <taxon>Brassicaceae</taxon>
        <taxon>Brassiceae</taxon>
        <taxon>Brassica</taxon>
    </lineage>
</organism>
<feature type="non-terminal residue" evidence="4">
    <location>
        <position position="1"/>
    </location>
</feature>
<keyword evidence="5" id="KW-1185">Reference proteome</keyword>
<keyword evidence="1" id="KW-0547">Nucleotide-binding</keyword>
<dbReference type="PROSITE" id="PS50011">
    <property type="entry name" value="PROTEIN_KINASE_DOM"/>
    <property type="match status" value="1"/>
</dbReference>